<comment type="caution">
    <text evidence="2">The sequence shown here is derived from an EMBL/GenBank/DDBJ whole genome shotgun (WGS) entry which is preliminary data.</text>
</comment>
<keyword evidence="3" id="KW-1185">Reference proteome</keyword>
<organism evidence="2 3">
    <name type="scientific">Sphaerimonospora thailandensis</name>
    <dbReference type="NCBI Taxonomy" id="795644"/>
    <lineage>
        <taxon>Bacteria</taxon>
        <taxon>Bacillati</taxon>
        <taxon>Actinomycetota</taxon>
        <taxon>Actinomycetes</taxon>
        <taxon>Streptosporangiales</taxon>
        <taxon>Streptosporangiaceae</taxon>
        <taxon>Sphaerimonospora</taxon>
    </lineage>
</organism>
<dbReference type="AlphaFoldDB" id="A0A8J3W0V8"/>
<evidence type="ECO:0008006" key="4">
    <source>
        <dbReference type="Google" id="ProtNLM"/>
    </source>
</evidence>
<gene>
    <name evidence="2" type="ORF">Mth01_49020</name>
</gene>
<dbReference type="EMBL" id="BOOG01000057">
    <property type="protein sequence ID" value="GIH72649.1"/>
    <property type="molecule type" value="Genomic_DNA"/>
</dbReference>
<name>A0A8J3W0V8_9ACTN</name>
<protein>
    <recommendedName>
        <fullName evidence="4">CRISPR system Cascade subunit CasB</fullName>
    </recommendedName>
</protein>
<dbReference type="RefSeq" id="WP_239089968.1">
    <property type="nucleotide sequence ID" value="NZ_BOOG01000057.1"/>
</dbReference>
<accession>A0A8J3W0V8</accession>
<dbReference type="CDD" id="cd09731">
    <property type="entry name" value="Cse2_I-E"/>
    <property type="match status" value="1"/>
</dbReference>
<reference evidence="2" key="1">
    <citation type="submission" date="2021-01" db="EMBL/GenBank/DDBJ databases">
        <title>Whole genome shotgun sequence of Sphaerimonospora thailandensis NBRC 107569.</title>
        <authorList>
            <person name="Komaki H."/>
            <person name="Tamura T."/>
        </authorList>
    </citation>
    <scope>NUCLEOTIDE SEQUENCE</scope>
    <source>
        <strain evidence="2">NBRC 107569</strain>
    </source>
</reference>
<dbReference type="Pfam" id="PF09485">
    <property type="entry name" value="CRISPR_Cse2"/>
    <property type="match status" value="1"/>
</dbReference>
<evidence type="ECO:0000313" key="2">
    <source>
        <dbReference type="EMBL" id="GIH72649.1"/>
    </source>
</evidence>
<feature type="compositionally biased region" description="Basic and acidic residues" evidence="1">
    <location>
        <begin position="201"/>
        <end position="213"/>
    </location>
</feature>
<dbReference type="InterPro" id="IPR038287">
    <property type="entry name" value="Cse2_sf"/>
</dbReference>
<dbReference type="NCBIfam" id="TIGR02548">
    <property type="entry name" value="casB_cse2"/>
    <property type="match status" value="1"/>
</dbReference>
<sequence>MTLLTPTSRRSVKDLVGEIAGAYITDLQQGYLKDRSWAVAALARLRRGAGKLPQDVPELWGMAGTERLYAQQALSETESVRAEAALFLAITLYALHQQSRPQQGMHRTGEELGAAVRKLMLRKSAPGGGIDEPIRRRFVRVGAASTREMLAIRLREVVSLLHGESIPLDYARLARQLYQAQLPGGMSQVRQSWGRSFHAYRPSDNEDERRDGGSHTADVPTDEADLPEIVTAP</sequence>
<evidence type="ECO:0000256" key="1">
    <source>
        <dbReference type="SAM" id="MobiDB-lite"/>
    </source>
</evidence>
<dbReference type="Proteomes" id="UP000610966">
    <property type="component" value="Unassembled WGS sequence"/>
</dbReference>
<feature type="region of interest" description="Disordered" evidence="1">
    <location>
        <begin position="198"/>
        <end position="233"/>
    </location>
</feature>
<evidence type="ECO:0000313" key="3">
    <source>
        <dbReference type="Proteomes" id="UP000610966"/>
    </source>
</evidence>
<dbReference type="Gene3D" id="1.10.520.40">
    <property type="entry name" value="CRISPR-associated protein Cse2"/>
    <property type="match status" value="1"/>
</dbReference>
<proteinExistence type="predicted"/>
<dbReference type="InterPro" id="IPR013382">
    <property type="entry name" value="CRISPR-assoc_prot_Cse2"/>
</dbReference>